<dbReference type="InterPro" id="IPR001128">
    <property type="entry name" value="Cyt_P450"/>
</dbReference>
<dbReference type="InterPro" id="IPR002401">
    <property type="entry name" value="Cyt_P450_E_grp-I"/>
</dbReference>
<dbReference type="eggNOG" id="KOG0158">
    <property type="taxonomic scope" value="Eukaryota"/>
</dbReference>
<dbReference type="GO" id="GO:0004497">
    <property type="term" value="F:monooxygenase activity"/>
    <property type="evidence" value="ECO:0007669"/>
    <property type="project" value="InterPro"/>
</dbReference>
<dbReference type="GO" id="GO:0005506">
    <property type="term" value="F:iron ion binding"/>
    <property type="evidence" value="ECO:0007669"/>
    <property type="project" value="InterPro"/>
</dbReference>
<dbReference type="PRINTS" id="PR00463">
    <property type="entry name" value="EP450I"/>
</dbReference>
<evidence type="ECO:0000313" key="4">
    <source>
        <dbReference type="Proteomes" id="UP000054350"/>
    </source>
</evidence>
<evidence type="ECO:0008006" key="5">
    <source>
        <dbReference type="Google" id="ProtNLM"/>
    </source>
</evidence>
<dbReference type="AlphaFoldDB" id="A0A0L0SCH1"/>
<reference evidence="4" key="2">
    <citation type="submission" date="2009-11" db="EMBL/GenBank/DDBJ databases">
        <title>The Genome Sequence of Allomyces macrogynus strain ATCC 38327.</title>
        <authorList>
            <consortium name="The Broad Institute Genome Sequencing Platform"/>
            <person name="Russ C."/>
            <person name="Cuomo C."/>
            <person name="Shea T."/>
            <person name="Young S.K."/>
            <person name="Zeng Q."/>
            <person name="Koehrsen M."/>
            <person name="Haas B."/>
            <person name="Borodovsky M."/>
            <person name="Guigo R."/>
            <person name="Alvarado L."/>
            <person name="Berlin A."/>
            <person name="Borenstein D."/>
            <person name="Chen Z."/>
            <person name="Engels R."/>
            <person name="Freedman E."/>
            <person name="Gellesch M."/>
            <person name="Goldberg J."/>
            <person name="Griggs A."/>
            <person name="Gujja S."/>
            <person name="Heiman D."/>
            <person name="Hepburn T."/>
            <person name="Howarth C."/>
            <person name="Jen D."/>
            <person name="Larson L."/>
            <person name="Lewis B."/>
            <person name="Mehta T."/>
            <person name="Park D."/>
            <person name="Pearson M."/>
            <person name="Roberts A."/>
            <person name="Saif S."/>
            <person name="Shenoy N."/>
            <person name="Sisk P."/>
            <person name="Stolte C."/>
            <person name="Sykes S."/>
            <person name="Walk T."/>
            <person name="White J."/>
            <person name="Yandava C."/>
            <person name="Burger G."/>
            <person name="Gray M.W."/>
            <person name="Holland P.W.H."/>
            <person name="King N."/>
            <person name="Lang F.B.F."/>
            <person name="Roger A.J."/>
            <person name="Ruiz-Trillo I."/>
            <person name="Lander E."/>
            <person name="Nusbaum C."/>
        </authorList>
    </citation>
    <scope>NUCLEOTIDE SEQUENCE [LARGE SCALE GENOMIC DNA]</scope>
    <source>
        <strain evidence="4">ATCC 38327</strain>
    </source>
</reference>
<comment type="similarity">
    <text evidence="1">Belongs to the cytochrome P450 family.</text>
</comment>
<dbReference type="Proteomes" id="UP000054350">
    <property type="component" value="Unassembled WGS sequence"/>
</dbReference>
<dbReference type="InterPro" id="IPR050121">
    <property type="entry name" value="Cytochrome_P450_monoxygenase"/>
</dbReference>
<organism evidence="3 4">
    <name type="scientific">Allomyces macrogynus (strain ATCC 38327)</name>
    <name type="common">Allomyces javanicus var. macrogynus</name>
    <dbReference type="NCBI Taxonomy" id="578462"/>
    <lineage>
        <taxon>Eukaryota</taxon>
        <taxon>Fungi</taxon>
        <taxon>Fungi incertae sedis</taxon>
        <taxon>Blastocladiomycota</taxon>
        <taxon>Blastocladiomycetes</taxon>
        <taxon>Blastocladiales</taxon>
        <taxon>Blastocladiaceae</taxon>
        <taxon>Allomyces</taxon>
    </lineage>
</organism>
<dbReference type="OrthoDB" id="1470350at2759"/>
<dbReference type="PANTHER" id="PTHR24305:SF166">
    <property type="entry name" value="CYTOCHROME P450 12A4, MITOCHONDRIAL-RELATED"/>
    <property type="match status" value="1"/>
</dbReference>
<comment type="cofactor">
    <cofactor evidence="2">
        <name>heme</name>
        <dbReference type="ChEBI" id="CHEBI:30413"/>
    </cofactor>
</comment>
<dbReference type="VEuPathDB" id="FungiDB:AMAG_05662"/>
<accession>A0A0L0SCH1</accession>
<keyword evidence="2" id="KW-0408">Iron</keyword>
<evidence type="ECO:0000313" key="3">
    <source>
        <dbReference type="EMBL" id="KNE60248.1"/>
    </source>
</evidence>
<evidence type="ECO:0000256" key="1">
    <source>
        <dbReference type="ARBA" id="ARBA00010617"/>
    </source>
</evidence>
<protein>
    <recommendedName>
        <fullName evidence="5">Cytochrome P450</fullName>
    </recommendedName>
</protein>
<feature type="binding site" description="axial binding residue" evidence="2">
    <location>
        <position position="272"/>
    </location>
    <ligand>
        <name>heme</name>
        <dbReference type="ChEBI" id="CHEBI:30413"/>
    </ligand>
    <ligandPart>
        <name>Fe</name>
        <dbReference type="ChEBI" id="CHEBI:18248"/>
    </ligandPart>
</feature>
<proteinExistence type="inferred from homology"/>
<keyword evidence="2" id="KW-0349">Heme</keyword>
<dbReference type="InterPro" id="IPR036396">
    <property type="entry name" value="Cyt_P450_sf"/>
</dbReference>
<reference evidence="3 4" key="1">
    <citation type="submission" date="2009-11" db="EMBL/GenBank/DDBJ databases">
        <title>Annotation of Allomyces macrogynus ATCC 38327.</title>
        <authorList>
            <consortium name="The Broad Institute Genome Sequencing Platform"/>
            <person name="Russ C."/>
            <person name="Cuomo C."/>
            <person name="Burger G."/>
            <person name="Gray M.W."/>
            <person name="Holland P.W.H."/>
            <person name="King N."/>
            <person name="Lang F.B.F."/>
            <person name="Roger A.J."/>
            <person name="Ruiz-Trillo I."/>
            <person name="Young S.K."/>
            <person name="Zeng Q."/>
            <person name="Gargeya S."/>
            <person name="Fitzgerald M."/>
            <person name="Haas B."/>
            <person name="Abouelleil A."/>
            <person name="Alvarado L."/>
            <person name="Arachchi H.M."/>
            <person name="Berlin A."/>
            <person name="Chapman S.B."/>
            <person name="Gearin G."/>
            <person name="Goldberg J."/>
            <person name="Griggs A."/>
            <person name="Gujja S."/>
            <person name="Hansen M."/>
            <person name="Heiman D."/>
            <person name="Howarth C."/>
            <person name="Larimer J."/>
            <person name="Lui A."/>
            <person name="MacDonald P.J.P."/>
            <person name="McCowen C."/>
            <person name="Montmayeur A."/>
            <person name="Murphy C."/>
            <person name="Neiman D."/>
            <person name="Pearson M."/>
            <person name="Priest M."/>
            <person name="Roberts A."/>
            <person name="Saif S."/>
            <person name="Shea T."/>
            <person name="Sisk P."/>
            <person name="Stolte C."/>
            <person name="Sykes S."/>
            <person name="Wortman J."/>
            <person name="Nusbaum C."/>
            <person name="Birren B."/>
        </authorList>
    </citation>
    <scope>NUCLEOTIDE SEQUENCE [LARGE SCALE GENOMIC DNA]</scope>
    <source>
        <strain evidence="3 4">ATCC 38327</strain>
    </source>
</reference>
<sequence length="331" mass="36909">MAMDLVASNVFGTTLGAVGNATDLLVDAIRTTVHDTTRPNVLAQLWPGRWDSWLRTRMRQHWYHTQFNRFVANKIDDGVALVYEDLLLRQHHRSSTALDVPAMMRKCVLRVLAEAHITQPTVISRVMMRAQLSSTFIWGVDSTAHALHAVIYLLGLHPDVQDAAARQVLSVLGAAETCPHADDLARVPFLDHIFHEALRLYPPAILLQPRRVLQPLSLHDGTVVPAGTWVTCDILQLQRDICGLAFHPARWAKPHGPAIATWHAFSGGNRACPAQVIASAQVLAVMVTLLRKYQWRVVGNAAALNGRPDSEPGWLKLHLRNVHVVLHRRKL</sequence>
<keyword evidence="4" id="KW-1185">Reference proteome</keyword>
<gene>
    <name evidence="3" type="ORF">AMAG_05662</name>
</gene>
<dbReference type="GO" id="GO:0016705">
    <property type="term" value="F:oxidoreductase activity, acting on paired donors, with incorporation or reduction of molecular oxygen"/>
    <property type="evidence" value="ECO:0007669"/>
    <property type="project" value="InterPro"/>
</dbReference>
<dbReference type="Pfam" id="PF00067">
    <property type="entry name" value="p450"/>
    <property type="match status" value="1"/>
</dbReference>
<keyword evidence="2" id="KW-0479">Metal-binding</keyword>
<dbReference type="Gene3D" id="1.10.630.10">
    <property type="entry name" value="Cytochrome P450"/>
    <property type="match status" value="1"/>
</dbReference>
<dbReference type="STRING" id="578462.A0A0L0SCH1"/>
<dbReference type="EMBL" id="GG745336">
    <property type="protein sequence ID" value="KNE60248.1"/>
    <property type="molecule type" value="Genomic_DNA"/>
</dbReference>
<evidence type="ECO:0000256" key="2">
    <source>
        <dbReference type="PIRSR" id="PIRSR602401-1"/>
    </source>
</evidence>
<dbReference type="PANTHER" id="PTHR24305">
    <property type="entry name" value="CYTOCHROME P450"/>
    <property type="match status" value="1"/>
</dbReference>
<name>A0A0L0SCH1_ALLM3</name>
<dbReference type="GO" id="GO:0020037">
    <property type="term" value="F:heme binding"/>
    <property type="evidence" value="ECO:0007669"/>
    <property type="project" value="InterPro"/>
</dbReference>
<dbReference type="SUPFAM" id="SSF48264">
    <property type="entry name" value="Cytochrome P450"/>
    <property type="match status" value="1"/>
</dbReference>